<feature type="transmembrane region" description="Helical" evidence="13">
    <location>
        <begin position="526"/>
        <end position="551"/>
    </location>
</feature>
<dbReference type="InterPro" id="IPR025857">
    <property type="entry name" value="MacB_PCD"/>
</dbReference>
<evidence type="ECO:0000256" key="7">
    <source>
        <dbReference type="ARBA" id="ARBA00022840"/>
    </source>
</evidence>
<dbReference type="RefSeq" id="WP_322608720.1">
    <property type="nucleotide sequence ID" value="NZ_JARVCO010000010.1"/>
</dbReference>
<feature type="transmembrane region" description="Helical" evidence="13">
    <location>
        <begin position="271"/>
        <end position="294"/>
    </location>
</feature>
<sequence length="650" mass="70508">MIKVENLRKTYQMGEVEVRALDGVSLSVERGEYVAIIGASGSGKSTLMHILGLLDVPDSGTFEIDGTDVTKFSENQLAAFRNRVMGFVFQQFNLLKRTSALENVGLPLIYARNGKKTDIADKMLDLVGLANRKSHHTNELSGGQQQRVAIARALVNSPSLIFADEPTGNLDSKSAKEIMEVMSELHASGLTIILVTHDADVANHAQRIIEIRDGKILSDAPNPHAPEVPQVETREVEEEGKGGFSLRTIREGLVLVKQSIRSLAANKVRTALSALGIMIGVAAVIATVAVGNGAKAAVEDQMSRLGSNLLMLMPQRRSRGGVAQAQGTVSRLSRDDAQAIREEVGHVVGVSSTVDGNVQLKVGNLNWSCRVTGVDPDYEFMRSYEPQLGRFFTDEEINSKAMVCLLGVTPVRELFGGENPVGKKVKMNRRTYTVIGVLPEKGSSGFQDYDDAAFVPVTTAMRRMFGRDYVERIEIQIDAPENMDRAQMDILALLAQRHRTASGSFEIRNLAEIQDAVSSTSRVMSLLLSSIASIALVVGGIGIMNIMLVSVTERTREIGLRKALGARGGDIMSQFLIEALVISFFGGCLGIALGTAVGYAAERFANMTVVFTQDSIYMAFGFSAIIGILFGIWPARKAARLNPIEALRYE</sequence>
<evidence type="ECO:0000313" key="15">
    <source>
        <dbReference type="EMBL" id="MDZ8118927.1"/>
    </source>
</evidence>
<evidence type="ECO:0000256" key="13">
    <source>
        <dbReference type="SAM" id="Phobius"/>
    </source>
</evidence>
<evidence type="ECO:0000256" key="3">
    <source>
        <dbReference type="ARBA" id="ARBA00022475"/>
    </source>
</evidence>
<proteinExistence type="inferred from homology"/>
<keyword evidence="16" id="KW-1185">Reference proteome</keyword>
<keyword evidence="7" id="KW-0067">ATP-binding</keyword>
<dbReference type="Gene3D" id="3.40.50.300">
    <property type="entry name" value="P-loop containing nucleotide triphosphate hydrolases"/>
    <property type="match status" value="1"/>
</dbReference>
<name>A0ABU5MXM0_9BACT</name>
<evidence type="ECO:0000259" key="14">
    <source>
        <dbReference type="PROSITE" id="PS50893"/>
    </source>
</evidence>
<keyword evidence="6" id="KW-0547">Nucleotide-binding</keyword>
<keyword evidence="3" id="KW-1003">Cell membrane</keyword>
<evidence type="ECO:0000256" key="12">
    <source>
        <dbReference type="ARBA" id="ARBA00038388"/>
    </source>
</evidence>
<keyword evidence="4" id="KW-0997">Cell inner membrane</keyword>
<protein>
    <submittedName>
        <fullName evidence="15">ABC transporter permease</fullName>
    </submittedName>
</protein>
<evidence type="ECO:0000256" key="1">
    <source>
        <dbReference type="ARBA" id="ARBA00004429"/>
    </source>
</evidence>
<comment type="similarity">
    <text evidence="11">Belongs to the ABC-4 integral membrane protein family.</text>
</comment>
<evidence type="ECO:0000256" key="2">
    <source>
        <dbReference type="ARBA" id="ARBA00022448"/>
    </source>
</evidence>
<organism evidence="15 16">
    <name type="scientific">Pontiella agarivorans</name>
    <dbReference type="NCBI Taxonomy" id="3038953"/>
    <lineage>
        <taxon>Bacteria</taxon>
        <taxon>Pseudomonadati</taxon>
        <taxon>Kiritimatiellota</taxon>
        <taxon>Kiritimatiellia</taxon>
        <taxon>Kiritimatiellales</taxon>
        <taxon>Pontiellaceae</taxon>
        <taxon>Pontiella</taxon>
    </lineage>
</organism>
<gene>
    <name evidence="15" type="ORF">P9H32_09835</name>
</gene>
<evidence type="ECO:0000256" key="8">
    <source>
        <dbReference type="ARBA" id="ARBA00022989"/>
    </source>
</evidence>
<keyword evidence="8 13" id="KW-1133">Transmembrane helix</keyword>
<evidence type="ECO:0000313" key="16">
    <source>
        <dbReference type="Proteomes" id="UP001290861"/>
    </source>
</evidence>
<dbReference type="SMART" id="SM00382">
    <property type="entry name" value="AAA"/>
    <property type="match status" value="1"/>
</dbReference>
<reference evidence="15 16" key="1">
    <citation type="journal article" date="2024" name="Appl. Environ. Microbiol.">
        <title>Pontiella agarivorans sp. nov., a novel marine anaerobic bacterium capable of degrading macroalgal polysaccharides and fixing nitrogen.</title>
        <authorList>
            <person name="Liu N."/>
            <person name="Kivenson V."/>
            <person name="Peng X."/>
            <person name="Cui Z."/>
            <person name="Lankiewicz T.S."/>
            <person name="Gosselin K.M."/>
            <person name="English C.J."/>
            <person name="Blair E.M."/>
            <person name="O'Malley M.A."/>
            <person name="Valentine D.L."/>
        </authorList>
    </citation>
    <scope>NUCLEOTIDE SEQUENCE [LARGE SCALE GENOMIC DNA]</scope>
    <source>
        <strain evidence="15 16">NLcol2</strain>
    </source>
</reference>
<dbReference type="Pfam" id="PF00005">
    <property type="entry name" value="ABC_tran"/>
    <property type="match status" value="1"/>
</dbReference>
<dbReference type="PROSITE" id="PS00211">
    <property type="entry name" value="ABC_TRANSPORTER_1"/>
    <property type="match status" value="1"/>
</dbReference>
<evidence type="ECO:0000256" key="4">
    <source>
        <dbReference type="ARBA" id="ARBA00022519"/>
    </source>
</evidence>
<evidence type="ECO:0000256" key="11">
    <source>
        <dbReference type="ARBA" id="ARBA00038076"/>
    </source>
</evidence>
<dbReference type="Pfam" id="PF02687">
    <property type="entry name" value="FtsX"/>
    <property type="match status" value="1"/>
</dbReference>
<dbReference type="Pfam" id="PF12704">
    <property type="entry name" value="MacB_PCD"/>
    <property type="match status" value="1"/>
</dbReference>
<dbReference type="InterPro" id="IPR027417">
    <property type="entry name" value="P-loop_NTPase"/>
</dbReference>
<dbReference type="InterPro" id="IPR017911">
    <property type="entry name" value="MacB-like_ATP-bd"/>
</dbReference>
<dbReference type="InterPro" id="IPR003439">
    <property type="entry name" value="ABC_transporter-like_ATP-bd"/>
</dbReference>
<accession>A0ABU5MXM0</accession>
<dbReference type="CDD" id="cd03255">
    <property type="entry name" value="ABC_MJ0796_LolCDE_FtsE"/>
    <property type="match status" value="1"/>
</dbReference>
<feature type="domain" description="ABC transporter" evidence="14">
    <location>
        <begin position="2"/>
        <end position="238"/>
    </location>
</feature>
<dbReference type="PROSITE" id="PS50893">
    <property type="entry name" value="ABC_TRANSPORTER_2"/>
    <property type="match status" value="1"/>
</dbReference>
<dbReference type="SUPFAM" id="SSF52540">
    <property type="entry name" value="P-loop containing nucleoside triphosphate hydrolases"/>
    <property type="match status" value="1"/>
</dbReference>
<evidence type="ECO:0000256" key="10">
    <source>
        <dbReference type="ARBA" id="ARBA00023251"/>
    </source>
</evidence>
<dbReference type="PANTHER" id="PTHR30572">
    <property type="entry name" value="MEMBRANE COMPONENT OF TRANSPORTER-RELATED"/>
    <property type="match status" value="1"/>
</dbReference>
<keyword evidence="10" id="KW-0046">Antibiotic resistance</keyword>
<keyword evidence="5 13" id="KW-0812">Transmembrane</keyword>
<dbReference type="InterPro" id="IPR050250">
    <property type="entry name" value="Macrolide_Exporter_MacB"/>
</dbReference>
<feature type="transmembrane region" description="Helical" evidence="13">
    <location>
        <begin position="616"/>
        <end position="635"/>
    </location>
</feature>
<dbReference type="Proteomes" id="UP001290861">
    <property type="component" value="Unassembled WGS sequence"/>
</dbReference>
<dbReference type="InterPro" id="IPR017871">
    <property type="entry name" value="ABC_transporter-like_CS"/>
</dbReference>
<evidence type="ECO:0000256" key="6">
    <source>
        <dbReference type="ARBA" id="ARBA00022741"/>
    </source>
</evidence>
<keyword evidence="2" id="KW-0813">Transport</keyword>
<evidence type="ECO:0000256" key="9">
    <source>
        <dbReference type="ARBA" id="ARBA00023136"/>
    </source>
</evidence>
<evidence type="ECO:0000256" key="5">
    <source>
        <dbReference type="ARBA" id="ARBA00022692"/>
    </source>
</evidence>
<comment type="subcellular location">
    <subcellularLocation>
        <location evidence="1">Cell inner membrane</location>
        <topology evidence="1">Multi-pass membrane protein</topology>
    </subcellularLocation>
</comment>
<feature type="transmembrane region" description="Helical" evidence="13">
    <location>
        <begin position="571"/>
        <end position="596"/>
    </location>
</feature>
<comment type="similarity">
    <text evidence="12">Belongs to the ABC transporter superfamily. Macrolide exporter (TC 3.A.1.122) family.</text>
</comment>
<dbReference type="InterPro" id="IPR003593">
    <property type="entry name" value="AAA+_ATPase"/>
</dbReference>
<dbReference type="PANTHER" id="PTHR30572:SF4">
    <property type="entry name" value="ABC TRANSPORTER PERMEASE YTRF"/>
    <property type="match status" value="1"/>
</dbReference>
<comment type="caution">
    <text evidence="15">The sequence shown here is derived from an EMBL/GenBank/DDBJ whole genome shotgun (WGS) entry which is preliminary data.</text>
</comment>
<dbReference type="EMBL" id="JARVCO010000010">
    <property type="protein sequence ID" value="MDZ8118927.1"/>
    <property type="molecule type" value="Genomic_DNA"/>
</dbReference>
<dbReference type="InterPro" id="IPR003838">
    <property type="entry name" value="ABC3_permease_C"/>
</dbReference>
<keyword evidence="9 13" id="KW-0472">Membrane</keyword>